<keyword evidence="2" id="KW-1185">Reference proteome</keyword>
<reference evidence="1" key="1">
    <citation type="submission" date="2024-09" db="EMBL/GenBank/DDBJ databases">
        <title>Black Yeasts Isolated from many extreme environments.</title>
        <authorList>
            <person name="Coleine C."/>
            <person name="Stajich J.E."/>
            <person name="Selbmann L."/>
        </authorList>
    </citation>
    <scope>NUCLEOTIDE SEQUENCE</scope>
    <source>
        <strain evidence="1">CCFEE 5737</strain>
    </source>
</reference>
<organism evidence="1 2">
    <name type="scientific">Coniosporium uncinatum</name>
    <dbReference type="NCBI Taxonomy" id="93489"/>
    <lineage>
        <taxon>Eukaryota</taxon>
        <taxon>Fungi</taxon>
        <taxon>Dikarya</taxon>
        <taxon>Ascomycota</taxon>
        <taxon>Pezizomycotina</taxon>
        <taxon>Dothideomycetes</taxon>
        <taxon>Dothideomycetes incertae sedis</taxon>
        <taxon>Coniosporium</taxon>
    </lineage>
</organism>
<accession>A0ACC3DVL6</accession>
<dbReference type="Proteomes" id="UP001186974">
    <property type="component" value="Unassembled WGS sequence"/>
</dbReference>
<proteinExistence type="predicted"/>
<gene>
    <name evidence="1" type="ORF">LTS18_013478</name>
</gene>
<evidence type="ECO:0000313" key="1">
    <source>
        <dbReference type="EMBL" id="KAK3080755.1"/>
    </source>
</evidence>
<protein>
    <submittedName>
        <fullName evidence="1">Uncharacterized protein</fullName>
    </submittedName>
</protein>
<name>A0ACC3DVL6_9PEZI</name>
<sequence length="537" mass="58051">MTNTAGGRQPGDVALFLQEPLASEVRHVADGALCLRQDVRCLVNVGNSIVANSILGGALADLLQMPYKLPTPEDTILKGAYDDIYGYASTTLSKALSSEQIEHVVPMAFWLAFSDDKMSIQLENVIPASAILHISTTTSTSTSSSLSSTDDDPTGTVISKPSRSPCPPEDRWPLCDNCGGAKEKCDVQAPSKCKGRIKYQPSWEDCDCYPAEIMVPPQFLLGFTLTTKELMSLPTLPESLGAVGEVSCEPEKVGFKGAAYSELSTYFCNKVAQNNVSASFSASFDWQTSEPPEDAIDAYRRRNFVFAWGAGMPSNAELSRIGSVATEWGNASYELQPQPPGTSVVNYTILFDQIIDTAKGWNVHWALYASGAVPGPDEDSNHNLLSVRDFGTLAFGNTTNDTMIGYLTTPLTILAHHPMVPGPQDGAHLSLLNHVEGKYLVRVSDGSPVQGDQALMQDGETALCDHPNNGAWEQDGTTYKRSSRCWFMMPVDDDPRPPCECQLPWCWEEGAYASTEELDGALDAMEGQPEGGGMACV</sequence>
<evidence type="ECO:0000313" key="2">
    <source>
        <dbReference type="Proteomes" id="UP001186974"/>
    </source>
</evidence>
<dbReference type="EMBL" id="JAWDJW010000417">
    <property type="protein sequence ID" value="KAK3080755.1"/>
    <property type="molecule type" value="Genomic_DNA"/>
</dbReference>
<comment type="caution">
    <text evidence="1">The sequence shown here is derived from an EMBL/GenBank/DDBJ whole genome shotgun (WGS) entry which is preliminary data.</text>
</comment>